<evidence type="ECO:0000259" key="1">
    <source>
        <dbReference type="PROSITE" id="PS50144"/>
    </source>
</evidence>
<protein>
    <recommendedName>
        <fullName evidence="1">MATH domain-containing protein</fullName>
    </recommendedName>
</protein>
<dbReference type="PANTHER" id="PTHR46162">
    <property type="entry name" value="TRAF-LIKE FAMILY PROTEIN"/>
    <property type="match status" value="1"/>
</dbReference>
<proteinExistence type="predicted"/>
<dbReference type="InterPro" id="IPR008974">
    <property type="entry name" value="TRAF-like"/>
</dbReference>
<evidence type="ECO:0000313" key="2">
    <source>
        <dbReference type="EMBL" id="KAK5773249.1"/>
    </source>
</evidence>
<dbReference type="Gene3D" id="2.60.210.10">
    <property type="entry name" value="Apoptosis, Tumor Necrosis Factor Receptor Associated Protein 2, Chain A"/>
    <property type="match status" value="1"/>
</dbReference>
<gene>
    <name evidence="2" type="ORF">PVK06_049555</name>
</gene>
<feature type="domain" description="MATH" evidence="1">
    <location>
        <begin position="1"/>
        <end position="60"/>
    </location>
</feature>
<accession>A0ABR0MJ00</accession>
<dbReference type="Proteomes" id="UP001358586">
    <property type="component" value="Chromosome 13"/>
</dbReference>
<dbReference type="EMBL" id="JARKNE010000013">
    <property type="protein sequence ID" value="KAK5773249.1"/>
    <property type="molecule type" value="Genomic_DNA"/>
</dbReference>
<dbReference type="PROSITE" id="PS50144">
    <property type="entry name" value="MATH"/>
    <property type="match status" value="1"/>
</dbReference>
<keyword evidence="3" id="KW-1185">Reference proteome</keyword>
<evidence type="ECO:0000313" key="3">
    <source>
        <dbReference type="Proteomes" id="UP001358586"/>
    </source>
</evidence>
<dbReference type="InterPro" id="IPR002083">
    <property type="entry name" value="MATH/TRAF_dom"/>
</dbReference>
<name>A0ABR0MJ00_GOSAR</name>
<reference evidence="2 3" key="1">
    <citation type="submission" date="2023-03" db="EMBL/GenBank/DDBJ databases">
        <title>WGS of Gossypium arboreum.</title>
        <authorList>
            <person name="Yu D."/>
        </authorList>
    </citation>
    <scope>NUCLEOTIDE SEQUENCE [LARGE SCALE GENOMIC DNA]</scope>
    <source>
        <tissue evidence="2">Leaf</tissue>
    </source>
</reference>
<dbReference type="PANTHER" id="PTHR46162:SF40">
    <property type="entry name" value="TRAF-LIKE FAMILY PROTEIN"/>
    <property type="match status" value="1"/>
</dbReference>
<comment type="caution">
    <text evidence="2">The sequence shown here is derived from an EMBL/GenBank/DDBJ whole genome shotgun (WGS) entry which is preliminary data.</text>
</comment>
<sequence>MMNEHFYINRICKPNADGTIRRYHESKAEWGVSRLLSLDVFNDIFMGYLVDDCCISGSEVFVIKYNNRNDHIWLYLKVADTTSLPFGWEVNAQFSFLELDKLRDKYLTIWNYTPFLSVKDRMEGAPVALLRRFQRCFYGISH</sequence>
<organism evidence="2 3">
    <name type="scientific">Gossypium arboreum</name>
    <name type="common">Tree cotton</name>
    <name type="synonym">Gossypium nanking</name>
    <dbReference type="NCBI Taxonomy" id="29729"/>
    <lineage>
        <taxon>Eukaryota</taxon>
        <taxon>Viridiplantae</taxon>
        <taxon>Streptophyta</taxon>
        <taxon>Embryophyta</taxon>
        <taxon>Tracheophyta</taxon>
        <taxon>Spermatophyta</taxon>
        <taxon>Magnoliopsida</taxon>
        <taxon>eudicotyledons</taxon>
        <taxon>Gunneridae</taxon>
        <taxon>Pentapetalae</taxon>
        <taxon>rosids</taxon>
        <taxon>malvids</taxon>
        <taxon>Malvales</taxon>
        <taxon>Malvaceae</taxon>
        <taxon>Malvoideae</taxon>
        <taxon>Gossypium</taxon>
    </lineage>
</organism>